<sequence length="158" mass="17490">MTYSSSGSGDSLILGITASHNGVTQPFCKKQTMCYIEKDGRQDKDAEFGSNDPTAKPTAKHGACGNLTQWKLQFVNKLELRRLCVLPLLSVTTPAMEGRYVALQRRVVKSTWTRPDGRNGNAYSSRISPPGCCTSDHTRRLIRRPRPRYTTAASSLLL</sequence>
<protein>
    <submittedName>
        <fullName evidence="1">Uncharacterized protein</fullName>
    </submittedName>
</protein>
<dbReference type="EMBL" id="KV875096">
    <property type="protein sequence ID" value="OIW31325.1"/>
    <property type="molecule type" value="Genomic_DNA"/>
</dbReference>
<keyword evidence="2" id="KW-1185">Reference proteome</keyword>
<dbReference type="InParanoid" id="A0A1J7IVI7"/>
<dbReference type="Proteomes" id="UP000182658">
    <property type="component" value="Unassembled WGS sequence"/>
</dbReference>
<evidence type="ECO:0000313" key="1">
    <source>
        <dbReference type="EMBL" id="OIW31325.1"/>
    </source>
</evidence>
<reference evidence="1 2" key="1">
    <citation type="submission" date="2016-10" db="EMBL/GenBank/DDBJ databases">
        <title>Draft genome sequence of Coniochaeta ligniaria NRRL30616, a lignocellulolytic fungus for bioabatement of inhibitors in plant biomass hydrolysates.</title>
        <authorList>
            <consortium name="DOE Joint Genome Institute"/>
            <person name="Jimenez D.J."/>
            <person name="Hector R.E."/>
            <person name="Riley R."/>
            <person name="Sun H."/>
            <person name="Grigoriev I.V."/>
            <person name="Van Elsas J.D."/>
            <person name="Nichols N.N."/>
        </authorList>
    </citation>
    <scope>NUCLEOTIDE SEQUENCE [LARGE SCALE GENOMIC DNA]</scope>
    <source>
        <strain evidence="1 2">NRRL 30616</strain>
    </source>
</reference>
<organism evidence="1 2">
    <name type="scientific">Coniochaeta ligniaria NRRL 30616</name>
    <dbReference type="NCBI Taxonomy" id="1408157"/>
    <lineage>
        <taxon>Eukaryota</taxon>
        <taxon>Fungi</taxon>
        <taxon>Dikarya</taxon>
        <taxon>Ascomycota</taxon>
        <taxon>Pezizomycotina</taxon>
        <taxon>Sordariomycetes</taxon>
        <taxon>Sordariomycetidae</taxon>
        <taxon>Coniochaetales</taxon>
        <taxon>Coniochaetaceae</taxon>
        <taxon>Coniochaeta</taxon>
    </lineage>
</organism>
<accession>A0A1J7IVI7</accession>
<proteinExistence type="predicted"/>
<gene>
    <name evidence="1" type="ORF">CONLIGDRAFT_311414</name>
</gene>
<name>A0A1J7IVI7_9PEZI</name>
<evidence type="ECO:0000313" key="2">
    <source>
        <dbReference type="Proteomes" id="UP000182658"/>
    </source>
</evidence>
<dbReference type="AlphaFoldDB" id="A0A1J7IVI7"/>